<dbReference type="PROSITE" id="PS50018">
    <property type="entry name" value="RAS_GTPASE_ACTIV_2"/>
    <property type="match status" value="1"/>
</dbReference>
<dbReference type="GO" id="GO:1903479">
    <property type="term" value="P:mitotic actomyosin contractile ring assembly actin filament organization"/>
    <property type="evidence" value="ECO:0007669"/>
    <property type="project" value="TreeGrafter"/>
</dbReference>
<dbReference type="InterPro" id="IPR001936">
    <property type="entry name" value="RasGAP_dom"/>
</dbReference>
<dbReference type="SUPFAM" id="SSF48350">
    <property type="entry name" value="GTPase activation domain, GAP"/>
    <property type="match status" value="1"/>
</dbReference>
<protein>
    <recommendedName>
        <fullName evidence="1">Ras-GAP domain-containing protein</fullName>
    </recommendedName>
</protein>
<dbReference type="Gene3D" id="1.10.506.10">
    <property type="entry name" value="GTPase Activation - p120gap, domain 1"/>
    <property type="match status" value="1"/>
</dbReference>
<dbReference type="Pfam" id="PF00616">
    <property type="entry name" value="RasGAP"/>
    <property type="match status" value="1"/>
</dbReference>
<evidence type="ECO:0000259" key="1">
    <source>
        <dbReference type="PROSITE" id="PS50018"/>
    </source>
</evidence>
<sequence>MPTQATNNFVESVIYSVYNYGSTPRDEYLLLRLFRFALLEEVGSKLSKPSDILRGNPLVVRMVIGFFRTRGGHNCLEQLLTSLVRDVLEDKDLNIDLNPVDIYKKWVNDLETTSGKPEWAQLRRRRGTGPAAWRSLQDPAHVCAVARDQGPDVRP</sequence>
<gene>
    <name evidence="2" type="ORF">HPB48_023378</name>
</gene>
<dbReference type="OrthoDB" id="775356at2759"/>
<dbReference type="GO" id="GO:0051015">
    <property type="term" value="F:actin filament binding"/>
    <property type="evidence" value="ECO:0007669"/>
    <property type="project" value="TreeGrafter"/>
</dbReference>
<dbReference type="AlphaFoldDB" id="A0A9J6H7E1"/>
<reference evidence="2 3" key="1">
    <citation type="journal article" date="2020" name="Cell">
        <title>Large-Scale Comparative Analyses of Tick Genomes Elucidate Their Genetic Diversity and Vector Capacities.</title>
        <authorList>
            <consortium name="Tick Genome and Microbiome Consortium (TIGMIC)"/>
            <person name="Jia N."/>
            <person name="Wang J."/>
            <person name="Shi W."/>
            <person name="Du L."/>
            <person name="Sun Y."/>
            <person name="Zhan W."/>
            <person name="Jiang J.F."/>
            <person name="Wang Q."/>
            <person name="Zhang B."/>
            <person name="Ji P."/>
            <person name="Bell-Sakyi L."/>
            <person name="Cui X.M."/>
            <person name="Yuan T.T."/>
            <person name="Jiang B.G."/>
            <person name="Yang W.F."/>
            <person name="Lam T.T."/>
            <person name="Chang Q.C."/>
            <person name="Ding S.J."/>
            <person name="Wang X.J."/>
            <person name="Zhu J.G."/>
            <person name="Ruan X.D."/>
            <person name="Zhao L."/>
            <person name="Wei J.T."/>
            <person name="Ye R.Z."/>
            <person name="Que T.C."/>
            <person name="Du C.H."/>
            <person name="Zhou Y.H."/>
            <person name="Cheng J.X."/>
            <person name="Dai P.F."/>
            <person name="Guo W.B."/>
            <person name="Han X.H."/>
            <person name="Huang E.J."/>
            <person name="Li L.F."/>
            <person name="Wei W."/>
            <person name="Gao Y.C."/>
            <person name="Liu J.Z."/>
            <person name="Shao H.Z."/>
            <person name="Wang X."/>
            <person name="Wang C.C."/>
            <person name="Yang T.C."/>
            <person name="Huo Q.B."/>
            <person name="Li W."/>
            <person name="Chen H.Y."/>
            <person name="Chen S.E."/>
            <person name="Zhou L.G."/>
            <person name="Ni X.B."/>
            <person name="Tian J.H."/>
            <person name="Sheng Y."/>
            <person name="Liu T."/>
            <person name="Pan Y.S."/>
            <person name="Xia L.Y."/>
            <person name="Li J."/>
            <person name="Zhao F."/>
            <person name="Cao W.C."/>
        </authorList>
    </citation>
    <scope>NUCLEOTIDE SEQUENCE [LARGE SCALE GENOMIC DNA]</scope>
    <source>
        <strain evidence="2">HaeL-2018</strain>
    </source>
</reference>
<dbReference type="PANTHER" id="PTHR14149">
    <property type="entry name" value="RAS GTPASE-ACTIVATING PROTEIN WITH IQ MOTIF"/>
    <property type="match status" value="1"/>
</dbReference>
<dbReference type="InterPro" id="IPR008936">
    <property type="entry name" value="Rho_GTPase_activation_prot"/>
</dbReference>
<name>A0A9J6H7E1_HAELO</name>
<organism evidence="2 3">
    <name type="scientific">Haemaphysalis longicornis</name>
    <name type="common">Bush tick</name>
    <dbReference type="NCBI Taxonomy" id="44386"/>
    <lineage>
        <taxon>Eukaryota</taxon>
        <taxon>Metazoa</taxon>
        <taxon>Ecdysozoa</taxon>
        <taxon>Arthropoda</taxon>
        <taxon>Chelicerata</taxon>
        <taxon>Arachnida</taxon>
        <taxon>Acari</taxon>
        <taxon>Parasitiformes</taxon>
        <taxon>Ixodida</taxon>
        <taxon>Ixodoidea</taxon>
        <taxon>Ixodidae</taxon>
        <taxon>Haemaphysalinae</taxon>
        <taxon>Haemaphysalis</taxon>
    </lineage>
</organism>
<evidence type="ECO:0000313" key="2">
    <source>
        <dbReference type="EMBL" id="KAH9382816.1"/>
    </source>
</evidence>
<dbReference type="PANTHER" id="PTHR14149:SF14">
    <property type="entry name" value="CALPONIN-HOMOLOGY (CH) DOMAIN-CONTAINING PROTEIN"/>
    <property type="match status" value="1"/>
</dbReference>
<keyword evidence="3" id="KW-1185">Reference proteome</keyword>
<proteinExistence type="predicted"/>
<dbReference type="Proteomes" id="UP000821853">
    <property type="component" value="Unassembled WGS sequence"/>
</dbReference>
<dbReference type="GO" id="GO:0005938">
    <property type="term" value="C:cell cortex"/>
    <property type="evidence" value="ECO:0007669"/>
    <property type="project" value="TreeGrafter"/>
</dbReference>
<dbReference type="GO" id="GO:0005516">
    <property type="term" value="F:calmodulin binding"/>
    <property type="evidence" value="ECO:0007669"/>
    <property type="project" value="TreeGrafter"/>
</dbReference>
<evidence type="ECO:0000313" key="3">
    <source>
        <dbReference type="Proteomes" id="UP000821853"/>
    </source>
</evidence>
<accession>A0A9J6H7E1</accession>
<dbReference type="GO" id="GO:0005096">
    <property type="term" value="F:GTPase activator activity"/>
    <property type="evidence" value="ECO:0007669"/>
    <property type="project" value="TreeGrafter"/>
</dbReference>
<comment type="caution">
    <text evidence="2">The sequence shown here is derived from an EMBL/GenBank/DDBJ whole genome shotgun (WGS) entry which is preliminary data.</text>
</comment>
<feature type="domain" description="Ras-GAP" evidence="1">
    <location>
        <begin position="25"/>
        <end position="102"/>
    </location>
</feature>
<dbReference type="VEuPathDB" id="VectorBase:HLOH_063446"/>
<dbReference type="EMBL" id="JABSTR010000424">
    <property type="protein sequence ID" value="KAH9382816.1"/>
    <property type="molecule type" value="Genomic_DNA"/>
</dbReference>